<comment type="catalytic activity">
    <reaction evidence="14">
        <text>L-seryl-[protein] + ATP = O-phospho-L-seryl-[protein] + ADP + H(+)</text>
        <dbReference type="Rhea" id="RHEA:17989"/>
        <dbReference type="Rhea" id="RHEA-COMP:9863"/>
        <dbReference type="Rhea" id="RHEA-COMP:11604"/>
        <dbReference type="ChEBI" id="CHEBI:15378"/>
        <dbReference type="ChEBI" id="CHEBI:29999"/>
        <dbReference type="ChEBI" id="CHEBI:30616"/>
        <dbReference type="ChEBI" id="CHEBI:83421"/>
        <dbReference type="ChEBI" id="CHEBI:456216"/>
        <dbReference type="EC" id="2.7.11.1"/>
    </reaction>
</comment>
<dbReference type="Pfam" id="PF00069">
    <property type="entry name" value="Pkinase"/>
    <property type="match status" value="1"/>
</dbReference>
<keyword evidence="5" id="KW-0812">Transmembrane</keyword>
<keyword evidence="16" id="KW-1185">Reference proteome</keyword>
<dbReference type="EC" id="2.7.11.1" evidence="2"/>
<evidence type="ECO:0000256" key="14">
    <source>
        <dbReference type="ARBA" id="ARBA00048679"/>
    </source>
</evidence>
<dbReference type="RefSeq" id="XP_039123524.1">
    <property type="nucleotide sequence ID" value="XM_039267590.1"/>
</dbReference>
<dbReference type="PROSITE" id="PS50011">
    <property type="entry name" value="PROTEIN_KINASE_DOM"/>
    <property type="match status" value="1"/>
</dbReference>
<dbReference type="AlphaFoldDB" id="A0AB40B9W1"/>
<keyword evidence="4" id="KW-0808">Transferase</keyword>
<evidence type="ECO:0000256" key="2">
    <source>
        <dbReference type="ARBA" id="ARBA00012513"/>
    </source>
</evidence>
<dbReference type="Proteomes" id="UP001515500">
    <property type="component" value="Chromosome 5"/>
</dbReference>
<dbReference type="GO" id="GO:0004674">
    <property type="term" value="F:protein serine/threonine kinase activity"/>
    <property type="evidence" value="ECO:0007669"/>
    <property type="project" value="UniProtKB-KW"/>
</dbReference>
<keyword evidence="8" id="KW-0418">Kinase</keyword>
<keyword evidence="6" id="KW-0732">Signal</keyword>
<keyword evidence="7" id="KW-0547">Nucleotide-binding</keyword>
<dbReference type="SUPFAM" id="SSF56112">
    <property type="entry name" value="Protein kinase-like (PK-like)"/>
    <property type="match status" value="1"/>
</dbReference>
<sequence length="362" mass="40847">MVEVIKVLDYVQGVTHGDCQGGVAVSAVEVEAWIATVVTPAIYAERIGYVDMETSTSEWDWKAVEVTLKEGQEITKFFNEKLGQGGYDYVYKGTMTNGHAVAMKLLKKDHLVFDGQEFFNEVASIGRTSHINIVSLVDFCFQGSKETLIYDLMPNGSLENNIYTEDPKTILGWVKLFQIALNIARGLEYLHRGCGTKNVHFDIKPHYILLDEDFCPKTSDFGLAKLCMVGTRGTFGYIAPEVFSRNFGVVSNKSDVYSYGMMVLEMMHGRRNIKATAVRTSEIYFPNWIYEHKDQDGDLGQSGVTPETKEIAKKMILVGLWCIQTRPQNRPSINKVAVDMLERKIIDIEMPPKPHMYSPTNH</sequence>
<dbReference type="InterPro" id="IPR000719">
    <property type="entry name" value="Prot_kinase_dom"/>
</dbReference>
<gene>
    <name evidence="17" type="primary">LOC120260148</name>
</gene>
<feature type="domain" description="Protein kinase" evidence="15">
    <location>
        <begin position="76"/>
        <end position="346"/>
    </location>
</feature>
<evidence type="ECO:0000259" key="15">
    <source>
        <dbReference type="PROSITE" id="PS50011"/>
    </source>
</evidence>
<evidence type="ECO:0000256" key="4">
    <source>
        <dbReference type="ARBA" id="ARBA00022679"/>
    </source>
</evidence>
<evidence type="ECO:0000256" key="3">
    <source>
        <dbReference type="ARBA" id="ARBA00022527"/>
    </source>
</evidence>
<dbReference type="Gene3D" id="3.30.200.20">
    <property type="entry name" value="Phosphorylase Kinase, domain 1"/>
    <property type="match status" value="1"/>
</dbReference>
<evidence type="ECO:0000256" key="11">
    <source>
        <dbReference type="ARBA" id="ARBA00023136"/>
    </source>
</evidence>
<dbReference type="GO" id="GO:0016020">
    <property type="term" value="C:membrane"/>
    <property type="evidence" value="ECO:0007669"/>
    <property type="project" value="UniProtKB-SubCell"/>
</dbReference>
<keyword evidence="12" id="KW-0325">Glycoprotein</keyword>
<organism evidence="16 17">
    <name type="scientific">Dioscorea cayennensis subsp. rotundata</name>
    <name type="common">White Guinea yam</name>
    <name type="synonym">Dioscorea rotundata</name>
    <dbReference type="NCBI Taxonomy" id="55577"/>
    <lineage>
        <taxon>Eukaryota</taxon>
        <taxon>Viridiplantae</taxon>
        <taxon>Streptophyta</taxon>
        <taxon>Embryophyta</taxon>
        <taxon>Tracheophyta</taxon>
        <taxon>Spermatophyta</taxon>
        <taxon>Magnoliopsida</taxon>
        <taxon>Liliopsida</taxon>
        <taxon>Dioscoreales</taxon>
        <taxon>Dioscoreaceae</taxon>
        <taxon>Dioscorea</taxon>
    </lineage>
</organism>
<evidence type="ECO:0000256" key="5">
    <source>
        <dbReference type="ARBA" id="ARBA00022692"/>
    </source>
</evidence>
<dbReference type="InterPro" id="IPR011009">
    <property type="entry name" value="Kinase-like_dom_sf"/>
</dbReference>
<accession>A0AB40B9W1</accession>
<dbReference type="InterPro" id="IPR045874">
    <property type="entry name" value="LRK10/LRL21-25-like"/>
</dbReference>
<dbReference type="Gene3D" id="1.10.510.10">
    <property type="entry name" value="Transferase(Phosphotransferase) domain 1"/>
    <property type="match status" value="1"/>
</dbReference>
<evidence type="ECO:0000256" key="12">
    <source>
        <dbReference type="ARBA" id="ARBA00023180"/>
    </source>
</evidence>
<dbReference type="GeneID" id="120260148"/>
<evidence type="ECO:0000256" key="9">
    <source>
        <dbReference type="ARBA" id="ARBA00022840"/>
    </source>
</evidence>
<name>A0AB40B9W1_DIOCR</name>
<comment type="subcellular location">
    <subcellularLocation>
        <location evidence="1">Membrane</location>
        <topology evidence="1">Single-pass type I membrane protein</topology>
    </subcellularLocation>
</comment>
<dbReference type="FunFam" id="1.10.510.10:FF:001023">
    <property type="entry name" value="Os07g0541700 protein"/>
    <property type="match status" value="1"/>
</dbReference>
<evidence type="ECO:0000256" key="7">
    <source>
        <dbReference type="ARBA" id="ARBA00022741"/>
    </source>
</evidence>
<keyword evidence="11" id="KW-0472">Membrane</keyword>
<reference evidence="17" key="1">
    <citation type="submission" date="2025-08" db="UniProtKB">
        <authorList>
            <consortium name="RefSeq"/>
        </authorList>
    </citation>
    <scope>IDENTIFICATION</scope>
</reference>
<protein>
    <recommendedName>
        <fullName evidence="2">non-specific serine/threonine protein kinase</fullName>
        <ecNumber evidence="2">2.7.11.1</ecNumber>
    </recommendedName>
</protein>
<evidence type="ECO:0000313" key="17">
    <source>
        <dbReference type="RefSeq" id="XP_039123524.1"/>
    </source>
</evidence>
<evidence type="ECO:0000256" key="8">
    <source>
        <dbReference type="ARBA" id="ARBA00022777"/>
    </source>
</evidence>
<evidence type="ECO:0000256" key="1">
    <source>
        <dbReference type="ARBA" id="ARBA00004479"/>
    </source>
</evidence>
<evidence type="ECO:0000256" key="10">
    <source>
        <dbReference type="ARBA" id="ARBA00022989"/>
    </source>
</evidence>
<evidence type="ECO:0000256" key="6">
    <source>
        <dbReference type="ARBA" id="ARBA00022729"/>
    </source>
</evidence>
<dbReference type="GO" id="GO:0005524">
    <property type="term" value="F:ATP binding"/>
    <property type="evidence" value="ECO:0007669"/>
    <property type="project" value="UniProtKB-KW"/>
</dbReference>
<keyword evidence="9" id="KW-0067">ATP-binding</keyword>
<keyword evidence="3" id="KW-0723">Serine/threonine-protein kinase</keyword>
<proteinExistence type="predicted"/>
<evidence type="ECO:0000256" key="13">
    <source>
        <dbReference type="ARBA" id="ARBA00047899"/>
    </source>
</evidence>
<comment type="catalytic activity">
    <reaction evidence="13">
        <text>L-threonyl-[protein] + ATP = O-phospho-L-threonyl-[protein] + ADP + H(+)</text>
        <dbReference type="Rhea" id="RHEA:46608"/>
        <dbReference type="Rhea" id="RHEA-COMP:11060"/>
        <dbReference type="Rhea" id="RHEA-COMP:11605"/>
        <dbReference type="ChEBI" id="CHEBI:15378"/>
        <dbReference type="ChEBI" id="CHEBI:30013"/>
        <dbReference type="ChEBI" id="CHEBI:30616"/>
        <dbReference type="ChEBI" id="CHEBI:61977"/>
        <dbReference type="ChEBI" id="CHEBI:456216"/>
        <dbReference type="EC" id="2.7.11.1"/>
    </reaction>
</comment>
<keyword evidence="10" id="KW-1133">Transmembrane helix</keyword>
<dbReference type="PANTHER" id="PTHR27009">
    <property type="entry name" value="RUST RESISTANCE KINASE LR10-RELATED"/>
    <property type="match status" value="1"/>
</dbReference>
<evidence type="ECO:0000313" key="16">
    <source>
        <dbReference type="Proteomes" id="UP001515500"/>
    </source>
</evidence>